<dbReference type="SMART" id="SM00507">
    <property type="entry name" value="HNHc"/>
    <property type="match status" value="1"/>
</dbReference>
<accession>A0A399RMK8</accession>
<evidence type="ECO:0000259" key="1">
    <source>
        <dbReference type="SMART" id="SM00507"/>
    </source>
</evidence>
<dbReference type="GO" id="GO:0008270">
    <property type="term" value="F:zinc ion binding"/>
    <property type="evidence" value="ECO:0007669"/>
    <property type="project" value="InterPro"/>
</dbReference>
<keyword evidence="3" id="KW-1185">Reference proteome</keyword>
<dbReference type="InterPro" id="IPR002711">
    <property type="entry name" value="HNH"/>
</dbReference>
<dbReference type="InterPro" id="IPR003615">
    <property type="entry name" value="HNH_nuc"/>
</dbReference>
<organism evidence="2 3">
    <name type="scientific">Henriciella mobilis</name>
    <dbReference type="NCBI Taxonomy" id="2305467"/>
    <lineage>
        <taxon>Bacteria</taxon>
        <taxon>Pseudomonadati</taxon>
        <taxon>Pseudomonadota</taxon>
        <taxon>Alphaproteobacteria</taxon>
        <taxon>Hyphomonadales</taxon>
        <taxon>Hyphomonadaceae</taxon>
        <taxon>Henriciella</taxon>
    </lineage>
</organism>
<dbReference type="AlphaFoldDB" id="A0A399RMK8"/>
<keyword evidence="2" id="KW-0540">Nuclease</keyword>
<dbReference type="GO" id="GO:0003676">
    <property type="term" value="F:nucleic acid binding"/>
    <property type="evidence" value="ECO:0007669"/>
    <property type="project" value="InterPro"/>
</dbReference>
<dbReference type="Pfam" id="PF01844">
    <property type="entry name" value="HNH"/>
    <property type="match status" value="1"/>
</dbReference>
<dbReference type="EMBL" id="QWFX01000005">
    <property type="protein sequence ID" value="RIJ32906.1"/>
    <property type="molecule type" value="Genomic_DNA"/>
</dbReference>
<dbReference type="GO" id="GO:0004519">
    <property type="term" value="F:endonuclease activity"/>
    <property type="evidence" value="ECO:0007669"/>
    <property type="project" value="UniProtKB-KW"/>
</dbReference>
<keyword evidence="2" id="KW-0255">Endonuclease</keyword>
<keyword evidence="2" id="KW-0378">Hydrolase</keyword>
<feature type="domain" description="HNH nuclease" evidence="1">
    <location>
        <begin position="33"/>
        <end position="77"/>
    </location>
</feature>
<dbReference type="OrthoDB" id="7321232at2"/>
<gene>
    <name evidence="2" type="ORF">D1223_03410</name>
</gene>
<name>A0A399RMK8_9PROT</name>
<comment type="caution">
    <text evidence="2">The sequence shown here is derived from an EMBL/GenBank/DDBJ whole genome shotgun (WGS) entry which is preliminary data.</text>
</comment>
<dbReference type="Proteomes" id="UP000266385">
    <property type="component" value="Unassembled WGS sequence"/>
</dbReference>
<protein>
    <submittedName>
        <fullName evidence="2">HNH endonuclease</fullName>
    </submittedName>
</protein>
<dbReference type="CDD" id="cd00085">
    <property type="entry name" value="HNHc"/>
    <property type="match status" value="1"/>
</dbReference>
<evidence type="ECO:0000313" key="3">
    <source>
        <dbReference type="Proteomes" id="UP000266385"/>
    </source>
</evidence>
<dbReference type="Gene3D" id="1.10.30.50">
    <property type="match status" value="1"/>
</dbReference>
<dbReference type="RefSeq" id="WP_119374987.1">
    <property type="nucleotide sequence ID" value="NZ_QWFX01000005.1"/>
</dbReference>
<sequence>MSQPIRPPDSPLFERLWQVQSGCCALCGKPMPRSRFEVAHATIWKRERPTFDHIVPRAAGGPDREDNLQLAHARCNRRKGRAQA</sequence>
<reference evidence="2 3" key="1">
    <citation type="submission" date="2018-08" db="EMBL/GenBank/DDBJ databases">
        <title>Henriciella mobilis sp. nov., isolated from seawater.</title>
        <authorList>
            <person name="Cheng H."/>
            <person name="Wu Y.-H."/>
            <person name="Xu X.-W."/>
            <person name="Guo L.-L."/>
        </authorList>
    </citation>
    <scope>NUCLEOTIDE SEQUENCE [LARGE SCALE GENOMIC DNA]</scope>
    <source>
        <strain evidence="2 3">JN25</strain>
    </source>
</reference>
<evidence type="ECO:0000313" key="2">
    <source>
        <dbReference type="EMBL" id="RIJ32906.1"/>
    </source>
</evidence>
<proteinExistence type="predicted"/>